<feature type="coiled-coil region" evidence="1">
    <location>
        <begin position="212"/>
        <end position="239"/>
    </location>
</feature>
<evidence type="ECO:0000256" key="2">
    <source>
        <dbReference type="SAM" id="Phobius"/>
    </source>
</evidence>
<sequence>MSSSESLVSRLQLNNEWHARPVATMPAPFRCTHQVIKRSGQATESRDAFTQLCARHSQPGPSEGSRYHLAQLGSALIKWEGHTEADSITCLVPGNGAPLFGESANQFAPNEVETVFSGELVCGVNVEVLKQSVDKLDMDFIRSSLGSNEIYGGPVVDGKASLWTSFHLDAEGYCRIVLIDHSLPDTAVGRLLQRVLETESYRLMAVEGLPVARMTMAELNQLEKELEPLMDELMQSSDNTDHESLFMKLSNMSARMEHLAAESSYRFAASRAYSRIVEQRLADLREDTGLPQLRYSAYLLRTLQPAMRTCEAAERRIEELAQRVTRAITLQSSVVDLIRTRQSHAMMKTMGDHSATQIRLQQAVEGFSTFVISYYAMGLLEIMLEAGIAAQLIDVNPKIVLGITAPIVFFSVWGLTRWTRKRVTRSSK</sequence>
<dbReference type="EMBL" id="CP036501">
    <property type="protein sequence ID" value="UZP74032.1"/>
    <property type="molecule type" value="Genomic_DNA"/>
</dbReference>
<evidence type="ECO:0000256" key="1">
    <source>
        <dbReference type="SAM" id="Coils"/>
    </source>
</evidence>
<keyword evidence="4" id="KW-1185">Reference proteome</keyword>
<gene>
    <name evidence="3" type="ORF">E0F26_04430</name>
</gene>
<dbReference type="InterPro" id="IPR021830">
    <property type="entry name" value="DUF3422"/>
</dbReference>
<proteinExistence type="predicted"/>
<accession>A0ABY6Q5T6</accession>
<evidence type="ECO:0000313" key="3">
    <source>
        <dbReference type="EMBL" id="UZP74032.1"/>
    </source>
</evidence>
<reference evidence="3 4" key="1">
    <citation type="submission" date="2019-02" db="EMBL/GenBank/DDBJ databases">
        <title>Halieaceae_genomes.</title>
        <authorList>
            <person name="Li S.-H."/>
        </authorList>
    </citation>
    <scope>NUCLEOTIDE SEQUENCE [LARGE SCALE GENOMIC DNA]</scope>
    <source>
        <strain evidence="3 4">JH123</strain>
    </source>
</reference>
<keyword evidence="1" id="KW-0175">Coiled coil</keyword>
<keyword evidence="2" id="KW-1133">Transmembrane helix</keyword>
<feature type="transmembrane region" description="Helical" evidence="2">
    <location>
        <begin position="399"/>
        <end position="418"/>
    </location>
</feature>
<feature type="coiled-coil region" evidence="1">
    <location>
        <begin position="303"/>
        <end position="330"/>
    </location>
</feature>
<evidence type="ECO:0000313" key="4">
    <source>
        <dbReference type="Proteomes" id="UP001317963"/>
    </source>
</evidence>
<keyword evidence="2" id="KW-0472">Membrane</keyword>
<feature type="transmembrane region" description="Helical" evidence="2">
    <location>
        <begin position="367"/>
        <end position="393"/>
    </location>
</feature>
<name>A0ABY6Q5T6_9GAMM</name>
<dbReference type="Proteomes" id="UP001317963">
    <property type="component" value="Chromosome"/>
</dbReference>
<dbReference type="Pfam" id="PF11902">
    <property type="entry name" value="DUF3422"/>
    <property type="match status" value="1"/>
</dbReference>
<keyword evidence="2" id="KW-0812">Transmembrane</keyword>
<organism evidence="3 4">
    <name type="scientific">Candidatus Paraluminiphilus aquimaris</name>
    <dbReference type="NCBI Taxonomy" id="2518994"/>
    <lineage>
        <taxon>Bacteria</taxon>
        <taxon>Pseudomonadati</taxon>
        <taxon>Pseudomonadota</taxon>
        <taxon>Gammaproteobacteria</taxon>
        <taxon>Cellvibrionales</taxon>
        <taxon>Halieaceae</taxon>
        <taxon>Candidatus Paraluminiphilus</taxon>
    </lineage>
</organism>
<dbReference type="RefSeq" id="WP_279242840.1">
    <property type="nucleotide sequence ID" value="NZ_CP036501.1"/>
</dbReference>
<protein>
    <submittedName>
        <fullName evidence="3">DUF3422 family protein</fullName>
    </submittedName>
</protein>